<dbReference type="EMBL" id="VXIV02003435">
    <property type="protein sequence ID" value="KAF6017057.1"/>
    <property type="molecule type" value="Genomic_DNA"/>
</dbReference>
<keyword evidence="2" id="KW-1185">Reference proteome</keyword>
<dbReference type="Gene3D" id="3.90.320.10">
    <property type="match status" value="2"/>
</dbReference>
<name>A0A7J7IU24_BUGNE</name>
<dbReference type="Proteomes" id="UP000593567">
    <property type="component" value="Unassembled WGS sequence"/>
</dbReference>
<dbReference type="InterPro" id="IPR011604">
    <property type="entry name" value="PDDEXK-like_dom_sf"/>
</dbReference>
<accession>A0A7J7IU24</accession>
<dbReference type="SUPFAM" id="SSF52980">
    <property type="entry name" value="Restriction endonuclease-like"/>
    <property type="match status" value="1"/>
</dbReference>
<gene>
    <name evidence="1" type="ORF">EB796_024636</name>
</gene>
<comment type="caution">
    <text evidence="1">The sequence shown here is derived from an EMBL/GenBank/DDBJ whole genome shotgun (WGS) entry which is preliminary data.</text>
</comment>
<sequence length="215" mass="24935">MRFLDKKVTPDGVTEDNEPVEVKCPFPNETENGLLDMIERDKNFYLTVNKEHPDYDEIQMQIEATEKDKGYLVVYYNDNKDTYLFHGKNVKPDGLTKDNEPVKVTCPRPKETESGLLDMIEQRKDCFVIVNNKHDAYDQIQKQMHVMCKEKGYLVVYYNNGNGTEEDIVPHTKQQVTQAQSLSPNSLNEWCLQSLLQVNSTILIGFLRLDFYVSL</sequence>
<reference evidence="1" key="1">
    <citation type="submission" date="2020-06" db="EMBL/GenBank/DDBJ databases">
        <title>Draft genome of Bugula neritina, a colonial animal packing powerful symbionts and potential medicines.</title>
        <authorList>
            <person name="Rayko M."/>
        </authorList>
    </citation>
    <scope>NUCLEOTIDE SEQUENCE [LARGE SCALE GENOMIC DNA]</scope>
    <source>
        <strain evidence="1">Kwan_BN1</strain>
    </source>
</reference>
<evidence type="ECO:0000313" key="1">
    <source>
        <dbReference type="EMBL" id="KAF6017057.1"/>
    </source>
</evidence>
<evidence type="ECO:0000313" key="2">
    <source>
        <dbReference type="Proteomes" id="UP000593567"/>
    </source>
</evidence>
<dbReference type="GO" id="GO:0006281">
    <property type="term" value="P:DNA repair"/>
    <property type="evidence" value="ECO:0007669"/>
    <property type="project" value="UniProtKB-ARBA"/>
</dbReference>
<dbReference type="OrthoDB" id="421276at2759"/>
<dbReference type="AlphaFoldDB" id="A0A7J7IU24"/>
<organism evidence="1 2">
    <name type="scientific">Bugula neritina</name>
    <name type="common">Brown bryozoan</name>
    <name type="synonym">Sertularia neritina</name>
    <dbReference type="NCBI Taxonomy" id="10212"/>
    <lineage>
        <taxon>Eukaryota</taxon>
        <taxon>Metazoa</taxon>
        <taxon>Spiralia</taxon>
        <taxon>Lophotrochozoa</taxon>
        <taxon>Bryozoa</taxon>
        <taxon>Gymnolaemata</taxon>
        <taxon>Cheilostomatida</taxon>
        <taxon>Flustrina</taxon>
        <taxon>Buguloidea</taxon>
        <taxon>Bugulidae</taxon>
        <taxon>Bugula</taxon>
    </lineage>
</organism>
<protein>
    <submittedName>
        <fullName evidence="1">Uncharacterized protein</fullName>
    </submittedName>
</protein>
<dbReference type="InterPro" id="IPR011335">
    <property type="entry name" value="Restrct_endonuc-II-like"/>
</dbReference>
<proteinExistence type="predicted"/>